<reference evidence="2 3" key="1">
    <citation type="submission" date="2018-08" db="EMBL/GenBank/DDBJ databases">
        <title>Sequencing the genomes of 1000 actinobacteria strains.</title>
        <authorList>
            <person name="Klenk H.-P."/>
        </authorList>
    </citation>
    <scope>NUCLEOTIDE SEQUENCE [LARGE SCALE GENOMIC DNA]</scope>
    <source>
        <strain evidence="2 3">DSM 43927</strain>
    </source>
</reference>
<evidence type="ECO:0000259" key="1">
    <source>
        <dbReference type="Pfam" id="PF05685"/>
    </source>
</evidence>
<feature type="domain" description="Putative restriction endonuclease" evidence="1">
    <location>
        <begin position="33"/>
        <end position="208"/>
    </location>
</feature>
<comment type="caution">
    <text evidence="2">The sequence shown here is derived from an EMBL/GenBank/DDBJ whole genome shotgun (WGS) entry which is preliminary data.</text>
</comment>
<dbReference type="PANTHER" id="PTHR35400">
    <property type="entry name" value="SLR1083 PROTEIN"/>
    <property type="match status" value="1"/>
</dbReference>
<protein>
    <submittedName>
        <fullName evidence="2">Uma2 family endonuclease</fullName>
    </submittedName>
</protein>
<dbReference type="Gene3D" id="3.90.1570.10">
    <property type="entry name" value="tt1808, chain A"/>
    <property type="match status" value="1"/>
</dbReference>
<dbReference type="SUPFAM" id="SSF52980">
    <property type="entry name" value="Restriction endonuclease-like"/>
    <property type="match status" value="1"/>
</dbReference>
<accession>A0A3D9T0V2</accession>
<dbReference type="InterPro" id="IPR008538">
    <property type="entry name" value="Uma2"/>
</dbReference>
<dbReference type="PANTHER" id="PTHR35400:SF3">
    <property type="entry name" value="SLL1072 PROTEIN"/>
    <property type="match status" value="1"/>
</dbReference>
<dbReference type="AlphaFoldDB" id="A0A3D9T0V2"/>
<keyword evidence="2" id="KW-0378">Hydrolase</keyword>
<proteinExistence type="predicted"/>
<dbReference type="CDD" id="cd06260">
    <property type="entry name" value="DUF820-like"/>
    <property type="match status" value="1"/>
</dbReference>
<dbReference type="Pfam" id="PF05685">
    <property type="entry name" value="Uma2"/>
    <property type="match status" value="1"/>
</dbReference>
<sequence length="224" mass="25763">MRERSPEVSIMVSEHPVVLPDTAHAMWERDELRDFLHLPHDRTRVEIIGGKIVVSPGLRFGHDHVVSDVLESFQRARWQDEDFLWQCPIQVDLNMVGIQEGYVPDLMVMRAEVLTDLRASDERHARPDHVEMVVEVTSPSNAGNDRRPADRKHSTKWTGYARMEIPYYLLIDRDPNGPLITLYSVPDQGAGAYLHSDTWEFGDTVDLEHFGVRIDTVGWAPWKD</sequence>
<evidence type="ECO:0000313" key="2">
    <source>
        <dbReference type="EMBL" id="REE98875.1"/>
    </source>
</evidence>
<keyword evidence="2" id="KW-0540">Nuclease</keyword>
<dbReference type="InterPro" id="IPR012296">
    <property type="entry name" value="Nuclease_put_TT1808"/>
</dbReference>
<organism evidence="2 3">
    <name type="scientific">Thermomonospora umbrina</name>
    <dbReference type="NCBI Taxonomy" id="111806"/>
    <lineage>
        <taxon>Bacteria</taxon>
        <taxon>Bacillati</taxon>
        <taxon>Actinomycetota</taxon>
        <taxon>Actinomycetes</taxon>
        <taxon>Streptosporangiales</taxon>
        <taxon>Thermomonosporaceae</taxon>
        <taxon>Thermomonospora</taxon>
    </lineage>
</organism>
<gene>
    <name evidence="2" type="ORF">DFJ69_4373</name>
</gene>
<name>A0A3D9T0V2_9ACTN</name>
<dbReference type="GO" id="GO:0004519">
    <property type="term" value="F:endonuclease activity"/>
    <property type="evidence" value="ECO:0007669"/>
    <property type="project" value="UniProtKB-KW"/>
</dbReference>
<keyword evidence="2" id="KW-0255">Endonuclease</keyword>
<dbReference type="EMBL" id="QTTT01000001">
    <property type="protein sequence ID" value="REE98875.1"/>
    <property type="molecule type" value="Genomic_DNA"/>
</dbReference>
<keyword evidence="3" id="KW-1185">Reference proteome</keyword>
<evidence type="ECO:0000313" key="3">
    <source>
        <dbReference type="Proteomes" id="UP000256661"/>
    </source>
</evidence>
<dbReference type="Proteomes" id="UP000256661">
    <property type="component" value="Unassembled WGS sequence"/>
</dbReference>
<dbReference type="InterPro" id="IPR011335">
    <property type="entry name" value="Restrct_endonuc-II-like"/>
</dbReference>